<dbReference type="AlphaFoldDB" id="A0A844Z5Z6"/>
<dbReference type="Proteomes" id="UP000460290">
    <property type="component" value="Unassembled WGS sequence"/>
</dbReference>
<accession>A0A844Z5Z6</accession>
<reference evidence="1 2" key="1">
    <citation type="submission" date="2019-12" db="EMBL/GenBank/DDBJ databases">
        <title>Genomic-based taxomic classification of the family Erythrobacteraceae.</title>
        <authorList>
            <person name="Xu L."/>
        </authorList>
    </citation>
    <scope>NUCLEOTIDE SEQUENCE [LARGE SCALE GENOMIC DNA]</scope>
    <source>
        <strain evidence="1 2">KCTC 42006</strain>
    </source>
</reference>
<gene>
    <name evidence="1" type="ORF">GRI35_08210</name>
</gene>
<organism evidence="1 2">
    <name type="scientific">Pontixanthobacter aestiaquae</name>
    <dbReference type="NCBI Taxonomy" id="1509367"/>
    <lineage>
        <taxon>Bacteria</taxon>
        <taxon>Pseudomonadati</taxon>
        <taxon>Pseudomonadota</taxon>
        <taxon>Alphaproteobacteria</taxon>
        <taxon>Sphingomonadales</taxon>
        <taxon>Erythrobacteraceae</taxon>
        <taxon>Pontixanthobacter</taxon>
    </lineage>
</organism>
<comment type="caution">
    <text evidence="1">The sequence shown here is derived from an EMBL/GenBank/DDBJ whole genome shotgun (WGS) entry which is preliminary data.</text>
</comment>
<keyword evidence="2" id="KW-1185">Reference proteome</keyword>
<evidence type="ECO:0000313" key="2">
    <source>
        <dbReference type="Proteomes" id="UP000460290"/>
    </source>
</evidence>
<name>A0A844Z5Z6_9SPHN</name>
<proteinExistence type="predicted"/>
<dbReference type="OrthoDB" id="7604960at2"/>
<dbReference type="RefSeq" id="WP_160613709.1">
    <property type="nucleotide sequence ID" value="NZ_JAUFQM010000001.1"/>
</dbReference>
<sequence>MDIRTCPIDYRLKGDDFVHTLTVAEIDSGTDRAWSFLPFEDQKADIEALDDRYLFAVGSNKSVAIFDLEERKRTNGADCRHYVSIRGMHGRRSWCFAPTSRSVFVLDPEPVSDKQLNDFTLPRPMSFVRQLSTDGSISRSFPIARGAGFHTLLSRDDGKIVCVGSRVVAVFDPHNSQVDVHELGDLKRDFQWRDYDFCWFSDDARWALRPHIGSIVRSSSAHRKLNFVPRLISRFSAKDPKASSSELDQPDYQDSGNFQIGIALDLFSLDPLKFERTLVVRYHSAESFGFDGEYLHSLADQFEHRDWNGIDQIEIPPSSRKIPNLGYTREESAISHLFQRIESVLWDRGEMCFKIAIVERTRSVTSLTMNGNEDVQDLAFRDVFVDGELGPLTFISGEPRSQNFFDEQLPSESAISTIKEQIEEMSANEIRWM</sequence>
<protein>
    <submittedName>
        <fullName evidence="1">Uncharacterized protein</fullName>
    </submittedName>
</protein>
<evidence type="ECO:0000313" key="1">
    <source>
        <dbReference type="EMBL" id="MXO83345.1"/>
    </source>
</evidence>
<dbReference type="SUPFAM" id="SSF69322">
    <property type="entry name" value="Tricorn protease domain 2"/>
    <property type="match status" value="1"/>
</dbReference>
<dbReference type="EMBL" id="WTYZ01000001">
    <property type="protein sequence ID" value="MXO83345.1"/>
    <property type="molecule type" value="Genomic_DNA"/>
</dbReference>